<feature type="compositionally biased region" description="Low complexity" evidence="1">
    <location>
        <begin position="50"/>
        <end position="62"/>
    </location>
</feature>
<name>A0ABN3SA57_9ACTN</name>
<organism evidence="2 3">
    <name type="scientific">Streptomyces violaceolatus</name>
    <dbReference type="NCBI Taxonomy" id="67378"/>
    <lineage>
        <taxon>Bacteria</taxon>
        <taxon>Bacillati</taxon>
        <taxon>Actinomycetota</taxon>
        <taxon>Actinomycetes</taxon>
        <taxon>Kitasatosporales</taxon>
        <taxon>Streptomycetaceae</taxon>
        <taxon>Streptomyces</taxon>
        <taxon>Streptomyces violaceoruber group</taxon>
    </lineage>
</organism>
<evidence type="ECO:0000313" key="2">
    <source>
        <dbReference type="EMBL" id="GAA2671983.1"/>
    </source>
</evidence>
<dbReference type="EMBL" id="BAAASK010000002">
    <property type="protein sequence ID" value="GAA2671983.1"/>
    <property type="molecule type" value="Genomic_DNA"/>
</dbReference>
<evidence type="ECO:0000256" key="1">
    <source>
        <dbReference type="SAM" id="MobiDB-lite"/>
    </source>
</evidence>
<proteinExistence type="predicted"/>
<reference evidence="2 3" key="1">
    <citation type="journal article" date="2019" name="Int. J. Syst. Evol. Microbiol.">
        <title>The Global Catalogue of Microorganisms (GCM) 10K type strain sequencing project: providing services to taxonomists for standard genome sequencing and annotation.</title>
        <authorList>
            <consortium name="The Broad Institute Genomics Platform"/>
            <consortium name="The Broad Institute Genome Sequencing Center for Infectious Disease"/>
            <person name="Wu L."/>
            <person name="Ma J."/>
        </authorList>
    </citation>
    <scope>NUCLEOTIDE SEQUENCE [LARGE SCALE GENOMIC DNA]</scope>
    <source>
        <strain evidence="2 3">JCM 4531</strain>
    </source>
</reference>
<sequence length="62" mass="6286">MPGCRFSNSSPNSVKLSVSEAAAKTFTVPDSPSEPPPDEAAPESDDEQALRATSAAAPAPVT</sequence>
<protein>
    <submittedName>
        <fullName evidence="2">Uncharacterized protein</fullName>
    </submittedName>
</protein>
<gene>
    <name evidence="2" type="ORF">GCM10010310_12000</name>
</gene>
<feature type="region of interest" description="Disordered" evidence="1">
    <location>
        <begin position="21"/>
        <end position="62"/>
    </location>
</feature>
<keyword evidence="3" id="KW-1185">Reference proteome</keyword>
<dbReference type="Proteomes" id="UP001499989">
    <property type="component" value="Unassembled WGS sequence"/>
</dbReference>
<comment type="caution">
    <text evidence="2">The sequence shown here is derived from an EMBL/GenBank/DDBJ whole genome shotgun (WGS) entry which is preliminary data.</text>
</comment>
<accession>A0ABN3SA57</accession>
<feature type="compositionally biased region" description="Acidic residues" evidence="1">
    <location>
        <begin position="36"/>
        <end position="47"/>
    </location>
</feature>
<evidence type="ECO:0000313" key="3">
    <source>
        <dbReference type="Proteomes" id="UP001499989"/>
    </source>
</evidence>